<protein>
    <submittedName>
        <fullName evidence="3">Uncharacterized protein LOC103713792</fullName>
    </submittedName>
</protein>
<feature type="compositionally biased region" description="Polar residues" evidence="1">
    <location>
        <begin position="244"/>
        <end position="263"/>
    </location>
</feature>
<dbReference type="Pfam" id="PF04720">
    <property type="entry name" value="PDDEXK_6"/>
    <property type="match status" value="1"/>
</dbReference>
<dbReference type="PANTHER" id="PTHR31579">
    <property type="entry name" value="OS03G0796600 PROTEIN"/>
    <property type="match status" value="1"/>
</dbReference>
<dbReference type="OrthoDB" id="691424at2759"/>
<feature type="region of interest" description="Disordered" evidence="1">
    <location>
        <begin position="225"/>
        <end position="263"/>
    </location>
</feature>
<reference evidence="3" key="2">
    <citation type="submission" date="2025-08" db="UniProtKB">
        <authorList>
            <consortium name="RefSeq"/>
        </authorList>
    </citation>
    <scope>IDENTIFICATION</scope>
    <source>
        <tissue evidence="3">Young leaves</tissue>
    </source>
</reference>
<dbReference type="AlphaFoldDB" id="A0A8B8ZQG5"/>
<dbReference type="InterPro" id="IPR006502">
    <property type="entry name" value="PDDEXK-like"/>
</dbReference>
<gene>
    <name evidence="3" type="primary">LOC103713792</name>
</gene>
<dbReference type="Proteomes" id="UP000228380">
    <property type="component" value="Chromosome 1"/>
</dbReference>
<dbReference type="RefSeq" id="XP_038973739.1">
    <property type="nucleotide sequence ID" value="XM_039117811.1"/>
</dbReference>
<dbReference type="GeneID" id="103713792"/>
<evidence type="ECO:0000313" key="3">
    <source>
        <dbReference type="RefSeq" id="XP_038973739.1"/>
    </source>
</evidence>
<feature type="compositionally biased region" description="Basic and acidic residues" evidence="1">
    <location>
        <begin position="225"/>
        <end position="241"/>
    </location>
</feature>
<organism evidence="2 3">
    <name type="scientific">Phoenix dactylifera</name>
    <name type="common">Date palm</name>
    <dbReference type="NCBI Taxonomy" id="42345"/>
    <lineage>
        <taxon>Eukaryota</taxon>
        <taxon>Viridiplantae</taxon>
        <taxon>Streptophyta</taxon>
        <taxon>Embryophyta</taxon>
        <taxon>Tracheophyta</taxon>
        <taxon>Spermatophyta</taxon>
        <taxon>Magnoliopsida</taxon>
        <taxon>Liliopsida</taxon>
        <taxon>Arecaceae</taxon>
        <taxon>Coryphoideae</taxon>
        <taxon>Phoeniceae</taxon>
        <taxon>Phoenix</taxon>
    </lineage>
</organism>
<reference evidence="2" key="1">
    <citation type="journal article" date="2019" name="Nat. Commun.">
        <title>Genome-wide association mapping of date palm fruit traits.</title>
        <authorList>
            <person name="Hazzouri K.M."/>
            <person name="Gros-Balthazard M."/>
            <person name="Flowers J.M."/>
            <person name="Copetti D."/>
            <person name="Lemansour A."/>
            <person name="Lebrun M."/>
            <person name="Masmoudi K."/>
            <person name="Ferrand S."/>
            <person name="Dhar M.I."/>
            <person name="Fresquez Z.A."/>
            <person name="Rosas U."/>
            <person name="Zhang J."/>
            <person name="Talag J."/>
            <person name="Lee S."/>
            <person name="Kudrna D."/>
            <person name="Powell R.F."/>
            <person name="Leitch I.J."/>
            <person name="Krueger R.R."/>
            <person name="Wing R.A."/>
            <person name="Amiri K.M.A."/>
            <person name="Purugganan M.D."/>
        </authorList>
    </citation>
    <scope>NUCLEOTIDE SEQUENCE [LARGE SCALE GENOMIC DNA]</scope>
    <source>
        <strain evidence="2">cv. Khalas</strain>
    </source>
</reference>
<accession>A0A8B8ZQG5</accession>
<dbReference type="PANTHER" id="PTHR31579:SF34">
    <property type="entry name" value="T14N5.3 PROTEIN"/>
    <property type="match status" value="1"/>
</dbReference>
<proteinExistence type="predicted"/>
<keyword evidence="2" id="KW-1185">Reference proteome</keyword>
<name>A0A8B8ZQG5_PHODC</name>
<sequence length="263" mass="29330">MGSSEEERLVQMVQDFIESDAPSMPNPIPSSSQAISLHQHTCLLLERILGSATDAEMEIFDKALKYVRKMGDEKKQSSVKKRLMMKLRMDGYQASLCRSSWVSTLECPGGDYEYIDIVMAEENGASCRLIVDIDFRSQFELARPTSAYIQLSNILPPIFVAKEEKLKKVVSLLCSAAQQSLKERGLHIPPWRKSSYMHSKWLSCCHKASTIPFPNALSPTKKDLIQKGRDASSQANDDRGSRPKGTQGSGLSSQFSELSINCC</sequence>
<dbReference type="KEGG" id="pda:103713792"/>
<dbReference type="NCBIfam" id="TIGR01615">
    <property type="entry name" value="A_thal_3542"/>
    <property type="match status" value="1"/>
</dbReference>
<evidence type="ECO:0000313" key="2">
    <source>
        <dbReference type="Proteomes" id="UP000228380"/>
    </source>
</evidence>
<evidence type="ECO:0000256" key="1">
    <source>
        <dbReference type="SAM" id="MobiDB-lite"/>
    </source>
</evidence>